<feature type="transmembrane region" description="Helical" evidence="1">
    <location>
        <begin position="254"/>
        <end position="271"/>
    </location>
</feature>
<proteinExistence type="predicted"/>
<evidence type="ECO:0000313" key="2">
    <source>
        <dbReference type="EMBL" id="KAL3769043.1"/>
    </source>
</evidence>
<accession>A0ABD3N187</accession>
<evidence type="ECO:0008006" key="4">
    <source>
        <dbReference type="Google" id="ProtNLM"/>
    </source>
</evidence>
<dbReference type="Gene3D" id="3.40.50.1820">
    <property type="entry name" value="alpha/beta hydrolase"/>
    <property type="match status" value="1"/>
</dbReference>
<dbReference type="EMBL" id="JALLAZ020001665">
    <property type="protein sequence ID" value="KAL3769043.1"/>
    <property type="molecule type" value="Genomic_DNA"/>
</dbReference>
<keyword evidence="1" id="KW-0472">Membrane</keyword>
<evidence type="ECO:0000256" key="1">
    <source>
        <dbReference type="SAM" id="Phobius"/>
    </source>
</evidence>
<dbReference type="Proteomes" id="UP001530315">
    <property type="component" value="Unassembled WGS sequence"/>
</dbReference>
<dbReference type="AlphaFoldDB" id="A0ABD3N187"/>
<feature type="transmembrane region" description="Helical" evidence="1">
    <location>
        <begin position="213"/>
        <end position="233"/>
    </location>
</feature>
<name>A0ABD3N187_9STRA</name>
<sequence>MTPITIRYPIPGNEGGGLLQIHGERTAKHVVLYCGGFPDGVEPFLPMAKRLAASRGDADNDGCFVGVTCFPGFDDESYHRLNFRAFRREGFSFSEVTGCIREAAKQLFLEYNKKTCGEEGIFTKKDKDNEPQFTVIFHDWGVLPGMMFVNRSIVEGSEFSQRVPDRVVLLDVLLPAHQSISRFRHLSRHTIHEQIVYLAYRGSAACSFAMMKYISETVGLLTFVFLFVLLKILRLQPTGSIDNDMMKERNMNRYHLIYMCYPYYYLFEAILSNKKALSFGSLPLDLVKTPVLYLYGAEKNVMFHDRQCLALLQQEENDGTSDCRVVGVEGAGHWLYCQKPDVCEDEIRKFLKCGNK</sequence>
<reference evidence="2 3" key="1">
    <citation type="submission" date="2024-10" db="EMBL/GenBank/DDBJ databases">
        <title>Updated reference genomes for cyclostephanoid diatoms.</title>
        <authorList>
            <person name="Roberts W.R."/>
            <person name="Alverson A.J."/>
        </authorList>
    </citation>
    <scope>NUCLEOTIDE SEQUENCE [LARGE SCALE GENOMIC DNA]</scope>
    <source>
        <strain evidence="2 3">AJA276-08</strain>
    </source>
</reference>
<keyword evidence="1" id="KW-0812">Transmembrane</keyword>
<organism evidence="2 3">
    <name type="scientific">Stephanodiscus triporus</name>
    <dbReference type="NCBI Taxonomy" id="2934178"/>
    <lineage>
        <taxon>Eukaryota</taxon>
        <taxon>Sar</taxon>
        <taxon>Stramenopiles</taxon>
        <taxon>Ochrophyta</taxon>
        <taxon>Bacillariophyta</taxon>
        <taxon>Coscinodiscophyceae</taxon>
        <taxon>Thalassiosirophycidae</taxon>
        <taxon>Stephanodiscales</taxon>
        <taxon>Stephanodiscaceae</taxon>
        <taxon>Stephanodiscus</taxon>
    </lineage>
</organism>
<keyword evidence="3" id="KW-1185">Reference proteome</keyword>
<evidence type="ECO:0000313" key="3">
    <source>
        <dbReference type="Proteomes" id="UP001530315"/>
    </source>
</evidence>
<comment type="caution">
    <text evidence="2">The sequence shown here is derived from an EMBL/GenBank/DDBJ whole genome shotgun (WGS) entry which is preliminary data.</text>
</comment>
<keyword evidence="1" id="KW-1133">Transmembrane helix</keyword>
<dbReference type="InterPro" id="IPR029058">
    <property type="entry name" value="AB_hydrolase_fold"/>
</dbReference>
<gene>
    <name evidence="2" type="ORF">ACHAW5_005159</name>
</gene>
<dbReference type="SUPFAM" id="SSF53474">
    <property type="entry name" value="alpha/beta-Hydrolases"/>
    <property type="match status" value="1"/>
</dbReference>
<protein>
    <recommendedName>
        <fullName evidence="4">AB hydrolase-1 domain-containing protein</fullName>
    </recommendedName>
</protein>